<dbReference type="Gene3D" id="1.10.10.10">
    <property type="entry name" value="Winged helix-like DNA-binding domain superfamily/Winged helix DNA-binding domain"/>
    <property type="match status" value="1"/>
</dbReference>
<gene>
    <name evidence="4" type="ORF">GCM10009850_043500</name>
</gene>
<evidence type="ECO:0000256" key="1">
    <source>
        <dbReference type="ARBA" id="ARBA00022741"/>
    </source>
</evidence>
<reference evidence="4 5" key="1">
    <citation type="journal article" date="2019" name="Int. J. Syst. Evol. Microbiol.">
        <title>The Global Catalogue of Microorganisms (GCM) 10K type strain sequencing project: providing services to taxonomists for standard genome sequencing and annotation.</title>
        <authorList>
            <consortium name="The Broad Institute Genomics Platform"/>
            <consortium name="The Broad Institute Genome Sequencing Center for Infectious Disease"/>
            <person name="Wu L."/>
            <person name="Ma J."/>
        </authorList>
    </citation>
    <scope>NUCLEOTIDE SEQUENCE [LARGE SCALE GENOMIC DNA]</scope>
    <source>
        <strain evidence="4 5">JCM 16114</strain>
    </source>
</reference>
<protein>
    <submittedName>
        <fullName evidence="4">LuxR family transcriptional regulator</fullName>
    </submittedName>
</protein>
<evidence type="ECO:0000259" key="3">
    <source>
        <dbReference type="PROSITE" id="PS50043"/>
    </source>
</evidence>
<dbReference type="PANTHER" id="PTHR16305">
    <property type="entry name" value="TESTICULAR SOLUBLE ADENYLYL CYCLASE"/>
    <property type="match status" value="1"/>
</dbReference>
<dbReference type="InterPro" id="IPR027417">
    <property type="entry name" value="P-loop_NTPase"/>
</dbReference>
<accession>A0ABN3CHL3</accession>
<dbReference type="RefSeq" id="WP_344477762.1">
    <property type="nucleotide sequence ID" value="NZ_BAAAQX010000010.1"/>
</dbReference>
<evidence type="ECO:0000313" key="5">
    <source>
        <dbReference type="Proteomes" id="UP001499843"/>
    </source>
</evidence>
<evidence type="ECO:0000313" key="4">
    <source>
        <dbReference type="EMBL" id="GAA2208892.1"/>
    </source>
</evidence>
<dbReference type="PRINTS" id="PR00038">
    <property type="entry name" value="HTHLUXR"/>
</dbReference>
<dbReference type="SUPFAM" id="SSF46894">
    <property type="entry name" value="C-terminal effector domain of the bipartite response regulators"/>
    <property type="match status" value="1"/>
</dbReference>
<proteinExistence type="predicted"/>
<keyword evidence="2" id="KW-0067">ATP-binding</keyword>
<dbReference type="InterPro" id="IPR041664">
    <property type="entry name" value="AAA_16"/>
</dbReference>
<dbReference type="PANTHER" id="PTHR16305:SF35">
    <property type="entry name" value="TRANSCRIPTIONAL ACTIVATOR DOMAIN"/>
    <property type="match status" value="1"/>
</dbReference>
<dbReference type="Pfam" id="PF13191">
    <property type="entry name" value="AAA_16"/>
    <property type="match status" value="1"/>
</dbReference>
<name>A0ABN3CHL3_9ACTN</name>
<organism evidence="4 5">
    <name type="scientific">Nonomuraea monospora</name>
    <dbReference type="NCBI Taxonomy" id="568818"/>
    <lineage>
        <taxon>Bacteria</taxon>
        <taxon>Bacillati</taxon>
        <taxon>Actinomycetota</taxon>
        <taxon>Actinomycetes</taxon>
        <taxon>Streptosporangiales</taxon>
        <taxon>Streptosporangiaceae</taxon>
        <taxon>Nonomuraea</taxon>
    </lineage>
</organism>
<dbReference type="InterPro" id="IPR036388">
    <property type="entry name" value="WH-like_DNA-bd_sf"/>
</dbReference>
<keyword evidence="5" id="KW-1185">Reference proteome</keyword>
<sequence length="934" mass="100405">MHQRPMISPTLVGRAGELALLTETVSNTPSVAVVEGEAGMGKTRLVGELPRTGLRVLTGGCARIREPFPLGPIVEALREVPDDLTGLSPVAGALRPLLPELAERLPEPPEPLDDRAGERHRVFRGLGEILRALGQAVLVVEDLHWADEQTVEFLGYLLSAPPPDLAVVLTYRAEEASADLRAVTARLPRAVAHARVRLAPMDVAQTRALAAAILDAEEISLDFAEHLCERASGVPLAVQELVALLRQRGTLMHRGGEWARRTIARLDVPAGVRDPVLERVGRLSPQAEAVVRAASVLHEPMPVEVLAATARLPYESALDGLDEAVEHGLLAARGETAAFRHVLAAQAVYEDIPAARRRDLHARAAAAVEAMPLVPLGQLAHHHRRAGHMAAWVEAAERAADQVRRLGDDAEVVRILEAVLRHAPLEAEHRGRLTVKLAWAAEGLLYIPDVIDLLVLALEQGPSPIVRAELTLLLIYLKDAAGQGSDPWFEALAAVAADLDVEAEPELAVRMMLVLSMGRDARTADRHWMDRTLAVLPAVKDPHLQIFVLGKITSSMVLMGDPRWADLIEQVRRSVGHRAWHRAKVNAYYSIGSALAFVGDHVRAQTILRVALDGAAPLAPASGGDMIDRCRSALAVADYCAGSWDGLDAETALLAERLSERPKDRYAAATVAACLALARADAAGGEPGIRRLMTEVPGRVDETSLLATALLRQAVARGEPEGAVADALPLIESWIERGLRPSEVRILPALTEAMVAAGRAEEAADLVARSEQAIAGLAAPLAPAALRHARGFLNPSGGHFAAAADLYEAVQCPYEAAQARERAGTDEQLRRAVDAYETLGARRDLDRAARLARERGLSLPARHRGGTRGYGDALSPRERDVARLAASGLTNKEIAQELFLSAKTVERHLSAVLRKLGLRSRIELARMGDAVTAE</sequence>
<dbReference type="InterPro" id="IPR000792">
    <property type="entry name" value="Tscrpt_reg_LuxR_C"/>
</dbReference>
<dbReference type="PROSITE" id="PS00622">
    <property type="entry name" value="HTH_LUXR_1"/>
    <property type="match status" value="1"/>
</dbReference>
<feature type="domain" description="HTH luxR-type" evidence="3">
    <location>
        <begin position="867"/>
        <end position="932"/>
    </location>
</feature>
<dbReference type="EMBL" id="BAAAQX010000010">
    <property type="protein sequence ID" value="GAA2208892.1"/>
    <property type="molecule type" value="Genomic_DNA"/>
</dbReference>
<dbReference type="InterPro" id="IPR016032">
    <property type="entry name" value="Sig_transdc_resp-reg_C-effctor"/>
</dbReference>
<dbReference type="SMART" id="SM00421">
    <property type="entry name" value="HTH_LUXR"/>
    <property type="match status" value="1"/>
</dbReference>
<evidence type="ECO:0000256" key="2">
    <source>
        <dbReference type="ARBA" id="ARBA00022840"/>
    </source>
</evidence>
<dbReference type="CDD" id="cd06170">
    <property type="entry name" value="LuxR_C_like"/>
    <property type="match status" value="1"/>
</dbReference>
<keyword evidence="1" id="KW-0547">Nucleotide-binding</keyword>
<dbReference type="Pfam" id="PF00196">
    <property type="entry name" value="GerE"/>
    <property type="match status" value="1"/>
</dbReference>
<dbReference type="Proteomes" id="UP001499843">
    <property type="component" value="Unassembled WGS sequence"/>
</dbReference>
<dbReference type="PROSITE" id="PS50043">
    <property type="entry name" value="HTH_LUXR_2"/>
    <property type="match status" value="1"/>
</dbReference>
<comment type="caution">
    <text evidence="4">The sequence shown here is derived from an EMBL/GenBank/DDBJ whole genome shotgun (WGS) entry which is preliminary data.</text>
</comment>
<dbReference type="SUPFAM" id="SSF52540">
    <property type="entry name" value="P-loop containing nucleoside triphosphate hydrolases"/>
    <property type="match status" value="1"/>
</dbReference>